<proteinExistence type="inferred from homology"/>
<evidence type="ECO:0000256" key="1">
    <source>
        <dbReference type="ARBA" id="ARBA00022803"/>
    </source>
</evidence>
<dbReference type="Pfam" id="PF13181">
    <property type="entry name" value="TPR_8"/>
    <property type="match status" value="1"/>
</dbReference>
<dbReference type="Pfam" id="PF13174">
    <property type="entry name" value="TPR_6"/>
    <property type="match status" value="1"/>
</dbReference>
<comment type="caution">
    <text evidence="6">The sequence shown here is derived from an EMBL/GenBank/DDBJ whole genome shotgun (WGS) entry which is preliminary data.</text>
</comment>
<dbReference type="PROSITE" id="PS50005">
    <property type="entry name" value="TPR"/>
    <property type="match status" value="4"/>
</dbReference>
<feature type="repeat" description="TPR" evidence="4">
    <location>
        <begin position="639"/>
        <end position="672"/>
    </location>
</feature>
<reference evidence="6" key="1">
    <citation type="submission" date="2022-01" db="EMBL/GenBank/DDBJ databases">
        <title>Genome Sequence Resource for Two Populations of Ditylenchus destructor, the Migratory Endoparasitic Phytonematode.</title>
        <authorList>
            <person name="Zhang H."/>
            <person name="Lin R."/>
            <person name="Xie B."/>
        </authorList>
    </citation>
    <scope>NUCLEOTIDE SEQUENCE</scope>
    <source>
        <strain evidence="6">BazhouSP</strain>
    </source>
</reference>
<dbReference type="SUPFAM" id="SSF48452">
    <property type="entry name" value="TPR-like"/>
    <property type="match status" value="2"/>
</dbReference>
<feature type="region of interest" description="Disordered" evidence="5">
    <location>
        <begin position="775"/>
        <end position="804"/>
    </location>
</feature>
<comment type="similarity">
    <text evidence="2">Belongs to the APC3/CDC27 family.</text>
</comment>
<protein>
    <recommendedName>
        <fullName evidence="3">Cell division cycle protein 27 homolog</fullName>
    </recommendedName>
</protein>
<dbReference type="PANTHER" id="PTHR12558">
    <property type="entry name" value="CELL DIVISION CYCLE 16,23,27"/>
    <property type="match status" value="1"/>
</dbReference>
<dbReference type="Pfam" id="PF14559">
    <property type="entry name" value="TPR_19"/>
    <property type="match status" value="1"/>
</dbReference>
<keyword evidence="7" id="KW-1185">Reference proteome</keyword>
<dbReference type="PANTHER" id="PTHR12558:SF13">
    <property type="entry name" value="CELL DIVISION CYCLE PROTEIN 27 HOMOLOG"/>
    <property type="match status" value="1"/>
</dbReference>
<dbReference type="EMBL" id="JAKKPZ010000004">
    <property type="protein sequence ID" value="KAI1722318.1"/>
    <property type="molecule type" value="Genomic_DNA"/>
</dbReference>
<feature type="repeat" description="TPR" evidence="4">
    <location>
        <begin position="673"/>
        <end position="706"/>
    </location>
</feature>
<dbReference type="Pfam" id="PF12895">
    <property type="entry name" value="ANAPC3"/>
    <property type="match status" value="1"/>
</dbReference>
<feature type="region of interest" description="Disordered" evidence="5">
    <location>
        <begin position="398"/>
        <end position="454"/>
    </location>
</feature>
<evidence type="ECO:0000313" key="6">
    <source>
        <dbReference type="EMBL" id="KAI1722318.1"/>
    </source>
</evidence>
<name>A0AAD4RAY2_9BILA</name>
<feature type="repeat" description="TPR" evidence="4">
    <location>
        <begin position="741"/>
        <end position="774"/>
    </location>
</feature>
<evidence type="ECO:0000313" key="7">
    <source>
        <dbReference type="Proteomes" id="UP001201812"/>
    </source>
</evidence>
<dbReference type="GO" id="GO:0031145">
    <property type="term" value="P:anaphase-promoting complex-dependent catabolic process"/>
    <property type="evidence" value="ECO:0007669"/>
    <property type="project" value="TreeGrafter"/>
</dbReference>
<dbReference type="InterPro" id="IPR019734">
    <property type="entry name" value="TPR_rpt"/>
</dbReference>
<dbReference type="GO" id="GO:0005737">
    <property type="term" value="C:cytoplasm"/>
    <property type="evidence" value="ECO:0007669"/>
    <property type="project" value="TreeGrafter"/>
</dbReference>
<accession>A0AAD4RAY2</accession>
<evidence type="ECO:0000256" key="2">
    <source>
        <dbReference type="ARBA" id="ARBA00038210"/>
    </source>
</evidence>
<dbReference type="SMART" id="SM00028">
    <property type="entry name" value="TPR"/>
    <property type="match status" value="7"/>
</dbReference>
<organism evidence="6 7">
    <name type="scientific">Ditylenchus destructor</name>
    <dbReference type="NCBI Taxonomy" id="166010"/>
    <lineage>
        <taxon>Eukaryota</taxon>
        <taxon>Metazoa</taxon>
        <taxon>Ecdysozoa</taxon>
        <taxon>Nematoda</taxon>
        <taxon>Chromadorea</taxon>
        <taxon>Rhabditida</taxon>
        <taxon>Tylenchina</taxon>
        <taxon>Tylenchomorpha</taxon>
        <taxon>Sphaerularioidea</taxon>
        <taxon>Anguinidae</taxon>
        <taxon>Anguininae</taxon>
        <taxon>Ditylenchus</taxon>
    </lineage>
</organism>
<gene>
    <name evidence="6" type="ORF">DdX_04630</name>
</gene>
<feature type="region of interest" description="Disordered" evidence="5">
    <location>
        <begin position="1"/>
        <end position="21"/>
    </location>
</feature>
<evidence type="ECO:0000256" key="5">
    <source>
        <dbReference type="SAM" id="MobiDB-lite"/>
    </source>
</evidence>
<dbReference type="InterPro" id="IPR011990">
    <property type="entry name" value="TPR-like_helical_dom_sf"/>
</dbReference>
<feature type="repeat" description="TPR" evidence="4">
    <location>
        <begin position="605"/>
        <end position="638"/>
    </location>
</feature>
<dbReference type="AlphaFoldDB" id="A0AAD4RAY2"/>
<dbReference type="Proteomes" id="UP001201812">
    <property type="component" value="Unassembled WGS sequence"/>
</dbReference>
<dbReference type="Gene3D" id="1.25.40.10">
    <property type="entry name" value="Tetratricopeptide repeat domain"/>
    <property type="match status" value="4"/>
</dbReference>
<dbReference type="Pfam" id="PF13432">
    <property type="entry name" value="TPR_16"/>
    <property type="match status" value="1"/>
</dbReference>
<dbReference type="GO" id="GO:0007091">
    <property type="term" value="P:metaphase/anaphase transition of mitotic cell cycle"/>
    <property type="evidence" value="ECO:0007669"/>
    <property type="project" value="TreeGrafter"/>
</dbReference>
<dbReference type="GO" id="GO:0051301">
    <property type="term" value="P:cell division"/>
    <property type="evidence" value="ECO:0007669"/>
    <property type="project" value="TreeGrafter"/>
</dbReference>
<dbReference type="GO" id="GO:0016567">
    <property type="term" value="P:protein ubiquitination"/>
    <property type="evidence" value="ECO:0007669"/>
    <property type="project" value="TreeGrafter"/>
</dbReference>
<keyword evidence="1 4" id="KW-0802">TPR repeat</keyword>
<dbReference type="GO" id="GO:0005680">
    <property type="term" value="C:anaphase-promoting complex"/>
    <property type="evidence" value="ECO:0007669"/>
    <property type="project" value="TreeGrafter"/>
</dbReference>
<sequence length="804" mass="89790">MKVLLSAKNAPGAKSPKRLHHSTNIGIDQGVWYLGPDEAESSSTSTNMSKEVEELIETCLDHFANEDAIVLAEAYHNRVNTERSLFIWAQTLCRSNKTEAAYHLLNNNAFDGPQCRYLFAKCAYTLNRLQESEAKLCDEHSSDKIMLHPVFNGTTTESFAHSLLAKILGETSRTEAAKSELVRSIKANPLLWSSIKNLCDNKREGETSLSELFPKSLSDMMHHNKQKRLHDRKVERYKAKKPNDQSVDIMLKKCSENVTPLSTPTNVTSNNAVLPTGSAASANALPRSRHSRVNTSAEPNAIETRRSTRLFGTNQEDENFSKFNPPPSHIAAMRGGVAASGGLATKTRTRGQVQVIPTNTCTKILIDDNGDLLKQEVVKRRASGHPLSSVNAANTISNTTTTITTGPRTPKTEGDEKEGNEDNEFEAEEPMDLENAENDPFQRENKPGTTPPEVEVNRDAIYCDTADWMVNLGKVQELLSNFRCAEAMEMLDSTIPAPFSQLALCLELRARIFFENGEYQKACDVFEECRQRYPHRVEGMEIFSTAMWQLQNQHKLSALCAELTNTARNEPETWCVAANCFSLEKQHETAVECLERAIRLDSRFGYAYSLLGHELIILNQLGRAAQAFRQAIVCSPNDYRAWYGLGLVHFKEEQLSLAKMNLQKAVGINPTNVIVLCQMAVVEQALGNTDAAMEHLEKALGYAPNNVACRYHKARLLFDIGEYAKSLDELMELKALSPDEAHVFYLLGRVHRKMGNHHAALLSYSWATEIDPRGEQNHSALSDQGPYDDDPIDFSESRNSNTSF</sequence>
<evidence type="ECO:0000256" key="3">
    <source>
        <dbReference type="ARBA" id="ARBA00039307"/>
    </source>
</evidence>
<evidence type="ECO:0000256" key="4">
    <source>
        <dbReference type="PROSITE-ProRule" id="PRU00339"/>
    </source>
</evidence>
<feature type="compositionally biased region" description="Acidic residues" evidence="5">
    <location>
        <begin position="415"/>
        <end position="437"/>
    </location>
</feature>